<feature type="non-terminal residue" evidence="1">
    <location>
        <position position="34"/>
    </location>
</feature>
<accession>X1CER7</accession>
<comment type="caution">
    <text evidence="1">The sequence shown here is derived from an EMBL/GenBank/DDBJ whole genome shotgun (WGS) entry which is preliminary data.</text>
</comment>
<dbReference type="AlphaFoldDB" id="X1CER7"/>
<reference evidence="1" key="1">
    <citation type="journal article" date="2014" name="Front. Microbiol.">
        <title>High frequency of phylogenetically diverse reductive dehalogenase-homologous genes in deep subseafloor sedimentary metagenomes.</title>
        <authorList>
            <person name="Kawai M."/>
            <person name="Futagami T."/>
            <person name="Toyoda A."/>
            <person name="Takaki Y."/>
            <person name="Nishi S."/>
            <person name="Hori S."/>
            <person name="Arai W."/>
            <person name="Tsubouchi T."/>
            <person name="Morono Y."/>
            <person name="Uchiyama I."/>
            <person name="Ito T."/>
            <person name="Fujiyama A."/>
            <person name="Inagaki F."/>
            <person name="Takami H."/>
        </authorList>
    </citation>
    <scope>NUCLEOTIDE SEQUENCE</scope>
    <source>
        <strain evidence="1">Expedition CK06-06</strain>
    </source>
</reference>
<organism evidence="1">
    <name type="scientific">marine sediment metagenome</name>
    <dbReference type="NCBI Taxonomy" id="412755"/>
    <lineage>
        <taxon>unclassified sequences</taxon>
        <taxon>metagenomes</taxon>
        <taxon>ecological metagenomes</taxon>
    </lineage>
</organism>
<evidence type="ECO:0000313" key="1">
    <source>
        <dbReference type="EMBL" id="GAG94753.1"/>
    </source>
</evidence>
<name>X1CER7_9ZZZZ</name>
<dbReference type="EMBL" id="BART01020990">
    <property type="protein sequence ID" value="GAG94753.1"/>
    <property type="molecule type" value="Genomic_DNA"/>
</dbReference>
<proteinExistence type="predicted"/>
<gene>
    <name evidence="1" type="ORF">S01H4_38848</name>
</gene>
<sequence length="34" mass="3645">MKKMTAVVALMAVFTLAVCFIILGAISVELMESL</sequence>
<protein>
    <submittedName>
        <fullName evidence="1">Uncharacterized protein</fullName>
    </submittedName>
</protein>